<accession>A0A0J9ED25</accession>
<feature type="chain" id="PRO_5005318363" evidence="1">
    <location>
        <begin position="20"/>
        <end position="40"/>
    </location>
</feature>
<keyword evidence="1" id="KW-0732">Signal</keyword>
<name>A0A0J9ED25_9RHOB</name>
<feature type="signal peptide" evidence="1">
    <location>
        <begin position="1"/>
        <end position="19"/>
    </location>
</feature>
<evidence type="ECO:0000313" key="3">
    <source>
        <dbReference type="Proteomes" id="UP000037178"/>
    </source>
</evidence>
<protein>
    <submittedName>
        <fullName evidence="2">Uncharacterized protein</fullName>
    </submittedName>
</protein>
<proteinExistence type="predicted"/>
<dbReference type="Proteomes" id="UP000037178">
    <property type="component" value="Unassembled WGS sequence"/>
</dbReference>
<comment type="caution">
    <text evidence="2">The sequence shown here is derived from an EMBL/GenBank/DDBJ whole genome shotgun (WGS) entry which is preliminary data.</text>
</comment>
<dbReference type="PATRIC" id="fig|1675527.3.peg.924"/>
<sequence length="40" mass="4047">MKTVATLALAALVATGALAGEACSDCHADVDDFAGLFHRI</sequence>
<evidence type="ECO:0000313" key="2">
    <source>
        <dbReference type="EMBL" id="KMW60702.1"/>
    </source>
</evidence>
<organism evidence="2 3">
    <name type="scientific">Candidatus Rhodobacter oscarellae</name>
    <dbReference type="NCBI Taxonomy" id="1675527"/>
    <lineage>
        <taxon>Bacteria</taxon>
        <taxon>Pseudomonadati</taxon>
        <taxon>Pseudomonadota</taxon>
        <taxon>Alphaproteobacteria</taxon>
        <taxon>Rhodobacterales</taxon>
        <taxon>Rhodobacter group</taxon>
        <taxon>Rhodobacter</taxon>
    </lineage>
</organism>
<reference evidence="2 3" key="1">
    <citation type="submission" date="2015-06" db="EMBL/GenBank/DDBJ databases">
        <title>Draft genome sequence of an Alphaproteobacteria species associated to the Mediterranean sponge Oscarella lobularis.</title>
        <authorList>
            <person name="Jourda C."/>
            <person name="Santini S."/>
            <person name="Claverie J.-M."/>
        </authorList>
    </citation>
    <scope>NUCLEOTIDE SEQUENCE [LARGE SCALE GENOMIC DNA]</scope>
    <source>
        <strain evidence="2">IGS</strain>
    </source>
</reference>
<dbReference type="STRING" id="1675527.AIOL_000866"/>
<evidence type="ECO:0000256" key="1">
    <source>
        <dbReference type="SAM" id="SignalP"/>
    </source>
</evidence>
<dbReference type="RefSeq" id="WP_268760175.1">
    <property type="nucleotide sequence ID" value="NZ_LFTY01000001.1"/>
</dbReference>
<keyword evidence="3" id="KW-1185">Reference proteome</keyword>
<dbReference type="EMBL" id="LFTY01000001">
    <property type="protein sequence ID" value="KMW60702.1"/>
    <property type="molecule type" value="Genomic_DNA"/>
</dbReference>
<dbReference type="AlphaFoldDB" id="A0A0J9ED25"/>
<gene>
    <name evidence="2" type="ORF">AIOL_000866</name>
</gene>